<evidence type="ECO:0000313" key="3">
    <source>
        <dbReference type="EMBL" id="MCT1607969.1"/>
    </source>
</evidence>
<keyword evidence="1" id="KW-0472">Membrane</keyword>
<keyword evidence="4" id="KW-1185">Reference proteome</keyword>
<proteinExistence type="predicted"/>
<gene>
    <name evidence="3" type="ORF">M3B43_11710</name>
</gene>
<dbReference type="InterPro" id="IPR041208">
    <property type="entry name" value="Cap15"/>
</dbReference>
<reference evidence="3 4" key="1">
    <citation type="submission" date="2022-04" db="EMBL/GenBank/DDBJ databases">
        <title>Human microbiome associated bacterial genomes.</title>
        <authorList>
            <person name="Sandstrom S."/>
            <person name="Salamzade R."/>
            <person name="Kalan L.R."/>
        </authorList>
    </citation>
    <scope>NUCLEOTIDE SEQUENCE [LARGE SCALE GENOMIC DNA]</scope>
    <source>
        <strain evidence="4">p3-SID767</strain>
    </source>
</reference>
<organism evidence="3 4">
    <name type="scientific">Nesterenkonia massiliensis</name>
    <dbReference type="NCBI Taxonomy" id="1232429"/>
    <lineage>
        <taxon>Bacteria</taxon>
        <taxon>Bacillati</taxon>
        <taxon>Actinomycetota</taxon>
        <taxon>Actinomycetes</taxon>
        <taxon>Micrococcales</taxon>
        <taxon>Micrococcaceae</taxon>
        <taxon>Nesterenkonia</taxon>
    </lineage>
</organism>
<feature type="transmembrane region" description="Helical" evidence="1">
    <location>
        <begin position="44"/>
        <end position="64"/>
    </location>
</feature>
<dbReference type="RefSeq" id="WP_260073809.1">
    <property type="nucleotide sequence ID" value="NZ_JALXMO010000054.1"/>
</dbReference>
<dbReference type="Proteomes" id="UP001205046">
    <property type="component" value="Unassembled WGS sequence"/>
</dbReference>
<feature type="transmembrane region" description="Helical" evidence="1">
    <location>
        <begin position="12"/>
        <end position="32"/>
    </location>
</feature>
<accession>A0ABT2HTY7</accession>
<keyword evidence="1" id="KW-0812">Transmembrane</keyword>
<dbReference type="EMBL" id="JALXMO010000054">
    <property type="protein sequence ID" value="MCT1607969.1"/>
    <property type="molecule type" value="Genomic_DNA"/>
</dbReference>
<name>A0ABT2HTY7_9MICC</name>
<keyword evidence="1" id="KW-1133">Transmembrane helix</keyword>
<sequence length="220" mass="25404">MELSGVWQVKRGVAIRIAVAVVVCVFAAGSWISGHEVEAWWLQYASASVFLITIIWAAYDLWIWRWRVVQRIPMVPRDIRGTWRGTLYSFWKDPVSGKKVAPKTVYLVVHQRAFRVATTLITDESKSKSSLAGLSKIDEDVVLHYLYLNKPRAKFEQRSRIHHGSTVLEVAGLPAERLNGRYWTDRDSRGELEFAQRSRRLADDFKDAEMIFRNEETGHQ</sequence>
<dbReference type="Pfam" id="PF18153">
    <property type="entry name" value="Cap15_CD_rec"/>
    <property type="match status" value="1"/>
</dbReference>
<protein>
    <recommendedName>
        <fullName evidence="2">CD-NTase-associated protein 15 domain-containing protein</fullName>
    </recommendedName>
</protein>
<feature type="domain" description="CD-NTase-associated protein 15" evidence="2">
    <location>
        <begin position="78"/>
        <end position="194"/>
    </location>
</feature>
<comment type="caution">
    <text evidence="3">The sequence shown here is derived from an EMBL/GenBank/DDBJ whole genome shotgun (WGS) entry which is preliminary data.</text>
</comment>
<evidence type="ECO:0000313" key="4">
    <source>
        <dbReference type="Proteomes" id="UP001205046"/>
    </source>
</evidence>
<evidence type="ECO:0000256" key="1">
    <source>
        <dbReference type="SAM" id="Phobius"/>
    </source>
</evidence>
<evidence type="ECO:0000259" key="2">
    <source>
        <dbReference type="Pfam" id="PF18153"/>
    </source>
</evidence>